<feature type="compositionally biased region" description="Basic and acidic residues" evidence="4">
    <location>
        <begin position="59"/>
        <end position="68"/>
    </location>
</feature>
<evidence type="ECO:0000256" key="4">
    <source>
        <dbReference type="SAM" id="MobiDB-lite"/>
    </source>
</evidence>
<keyword evidence="7" id="KW-1185">Reference proteome</keyword>
<evidence type="ECO:0000256" key="2">
    <source>
        <dbReference type="PROSITE-ProRule" id="PRU00285"/>
    </source>
</evidence>
<comment type="caution">
    <text evidence="6">The sequence shown here is derived from an EMBL/GenBank/DDBJ whole genome shotgun (WGS) entry which is preliminary data.</text>
</comment>
<gene>
    <name evidence="6" type="ORF">D8674_019962</name>
</gene>
<dbReference type="InterPro" id="IPR031107">
    <property type="entry name" value="Small_HSP"/>
</dbReference>
<sequence length="89" mass="10150">MDWLESPNSHIFKINVPGFRKEDIKVQIEEGNILQIKRGRRERNREGSCSKRHCLARRGDAGEGDGKRRLFPGNRIAGKCESRSDKNSG</sequence>
<dbReference type="PROSITE" id="PS01031">
    <property type="entry name" value="SHSP"/>
    <property type="match status" value="1"/>
</dbReference>
<dbReference type="AlphaFoldDB" id="A0A5N5GEN6"/>
<keyword evidence="1 6" id="KW-0346">Stress response</keyword>
<dbReference type="Gene3D" id="2.60.40.790">
    <property type="match status" value="1"/>
</dbReference>
<evidence type="ECO:0000256" key="3">
    <source>
        <dbReference type="RuleBase" id="RU003616"/>
    </source>
</evidence>
<comment type="similarity">
    <text evidence="2 3">Belongs to the small heat shock protein (HSP20) family.</text>
</comment>
<reference evidence="6 7" key="3">
    <citation type="submission" date="2019-11" db="EMBL/GenBank/DDBJ databases">
        <title>A de novo genome assembly of a pear dwarfing rootstock.</title>
        <authorList>
            <person name="Wang F."/>
            <person name="Wang J."/>
            <person name="Li S."/>
            <person name="Zhang Y."/>
            <person name="Fang M."/>
            <person name="Ma L."/>
            <person name="Zhao Y."/>
            <person name="Jiang S."/>
        </authorList>
    </citation>
    <scope>NUCLEOTIDE SEQUENCE [LARGE SCALE GENOMIC DNA]</scope>
    <source>
        <strain evidence="6">S2</strain>
        <tissue evidence="6">Leaf</tissue>
    </source>
</reference>
<name>A0A5N5GEN6_9ROSA</name>
<dbReference type="Pfam" id="PF00011">
    <property type="entry name" value="HSP20"/>
    <property type="match status" value="1"/>
</dbReference>
<evidence type="ECO:0000313" key="7">
    <source>
        <dbReference type="Proteomes" id="UP000327157"/>
    </source>
</evidence>
<feature type="compositionally biased region" description="Basic and acidic residues" evidence="4">
    <location>
        <begin position="78"/>
        <end position="89"/>
    </location>
</feature>
<proteinExistence type="inferred from homology"/>
<feature type="domain" description="SHSP" evidence="5">
    <location>
        <begin position="1"/>
        <end position="89"/>
    </location>
</feature>
<evidence type="ECO:0000256" key="1">
    <source>
        <dbReference type="ARBA" id="ARBA00023016"/>
    </source>
</evidence>
<reference evidence="7" key="2">
    <citation type="submission" date="2019-10" db="EMBL/GenBank/DDBJ databases">
        <title>A de novo genome assembly of a pear dwarfing rootstock.</title>
        <authorList>
            <person name="Wang F."/>
            <person name="Wang J."/>
            <person name="Li S."/>
            <person name="Zhang Y."/>
            <person name="Fang M."/>
            <person name="Ma L."/>
            <person name="Zhao Y."/>
            <person name="Jiang S."/>
        </authorList>
    </citation>
    <scope>NUCLEOTIDE SEQUENCE [LARGE SCALE GENOMIC DNA]</scope>
</reference>
<dbReference type="SUPFAM" id="SSF49764">
    <property type="entry name" value="HSP20-like chaperones"/>
    <property type="match status" value="1"/>
</dbReference>
<evidence type="ECO:0000259" key="5">
    <source>
        <dbReference type="PROSITE" id="PS01031"/>
    </source>
</evidence>
<dbReference type="Proteomes" id="UP000327157">
    <property type="component" value="Chromosome 17"/>
</dbReference>
<dbReference type="InterPro" id="IPR002068">
    <property type="entry name" value="A-crystallin/Hsp20_dom"/>
</dbReference>
<feature type="region of interest" description="Disordered" evidence="4">
    <location>
        <begin position="59"/>
        <end position="89"/>
    </location>
</feature>
<dbReference type="PANTHER" id="PTHR11527">
    <property type="entry name" value="HEAT-SHOCK PROTEIN 20 FAMILY MEMBER"/>
    <property type="match status" value="1"/>
</dbReference>
<accession>A0A5N5GEN6</accession>
<organism evidence="6 7">
    <name type="scientific">Pyrus ussuriensis x Pyrus communis</name>
    <dbReference type="NCBI Taxonomy" id="2448454"/>
    <lineage>
        <taxon>Eukaryota</taxon>
        <taxon>Viridiplantae</taxon>
        <taxon>Streptophyta</taxon>
        <taxon>Embryophyta</taxon>
        <taxon>Tracheophyta</taxon>
        <taxon>Spermatophyta</taxon>
        <taxon>Magnoliopsida</taxon>
        <taxon>eudicotyledons</taxon>
        <taxon>Gunneridae</taxon>
        <taxon>Pentapetalae</taxon>
        <taxon>rosids</taxon>
        <taxon>fabids</taxon>
        <taxon>Rosales</taxon>
        <taxon>Rosaceae</taxon>
        <taxon>Amygdaloideae</taxon>
        <taxon>Maleae</taxon>
        <taxon>Pyrus</taxon>
    </lineage>
</organism>
<dbReference type="EMBL" id="SMOL01000487">
    <property type="protein sequence ID" value="KAB2611930.1"/>
    <property type="molecule type" value="Genomic_DNA"/>
</dbReference>
<reference evidence="6 7" key="1">
    <citation type="submission" date="2019-09" db="EMBL/GenBank/DDBJ databases">
        <authorList>
            <person name="Ou C."/>
        </authorList>
    </citation>
    <scope>NUCLEOTIDE SEQUENCE [LARGE SCALE GENOMIC DNA]</scope>
    <source>
        <strain evidence="6">S2</strain>
        <tissue evidence="6">Leaf</tissue>
    </source>
</reference>
<dbReference type="OrthoDB" id="1431247at2759"/>
<protein>
    <submittedName>
        <fullName evidence="6">15.7 kDa heat shock protein</fullName>
    </submittedName>
</protein>
<evidence type="ECO:0000313" key="6">
    <source>
        <dbReference type="EMBL" id="KAB2611930.1"/>
    </source>
</evidence>
<dbReference type="InterPro" id="IPR008978">
    <property type="entry name" value="HSP20-like_chaperone"/>
</dbReference>